<name>A0A090RCJ8_9GAMM</name>
<dbReference type="AlphaFoldDB" id="A0A090RCJ8"/>
<organism evidence="1 2">
    <name type="scientific">Photobacterium aphoticum</name>
    <dbReference type="NCBI Taxonomy" id="754436"/>
    <lineage>
        <taxon>Bacteria</taxon>
        <taxon>Pseudomonadati</taxon>
        <taxon>Pseudomonadota</taxon>
        <taxon>Gammaproteobacteria</taxon>
        <taxon>Vibrionales</taxon>
        <taxon>Vibrionaceae</taxon>
        <taxon>Photobacterium</taxon>
    </lineage>
</organism>
<dbReference type="STRING" id="754436.JCM19237_3695"/>
<protein>
    <submittedName>
        <fullName evidence="1">Uncharacterized protein</fullName>
    </submittedName>
</protein>
<proteinExistence type="predicted"/>
<gene>
    <name evidence="1" type="ORF">JCM19237_3695</name>
</gene>
<evidence type="ECO:0000313" key="1">
    <source>
        <dbReference type="EMBL" id="GAL05312.1"/>
    </source>
</evidence>
<accession>A0A090RCJ8</accession>
<dbReference type="EMBL" id="BBMN01000006">
    <property type="protein sequence ID" value="GAL05312.1"/>
    <property type="molecule type" value="Genomic_DNA"/>
</dbReference>
<dbReference type="Proteomes" id="UP000029227">
    <property type="component" value="Unassembled WGS sequence"/>
</dbReference>
<comment type="caution">
    <text evidence="1">The sequence shown here is derived from an EMBL/GenBank/DDBJ whole genome shotgun (WGS) entry which is preliminary data.</text>
</comment>
<sequence length="45" mass="4706">MLPSRKVDYPHGPIGLLASRVAGGMVTEASNNSHKATVPAPVIYC</sequence>
<reference evidence="1 2" key="1">
    <citation type="journal article" date="2014" name="Genome Announc.">
        <title>Draft Genome Sequences of Two Vibrionaceae Species, Vibrio ponticus C121 and Photobacterium aphoticum C119, Isolated as Coral Reef Microbiota.</title>
        <authorList>
            <person name="Al-saari N."/>
            <person name="Meirelles P.M."/>
            <person name="Mino S."/>
            <person name="Suda W."/>
            <person name="Oshima K."/>
            <person name="Hattori M."/>
            <person name="Ohkuma M."/>
            <person name="Thompson F.L."/>
            <person name="Gomez-Gil B."/>
            <person name="Sawabe T."/>
            <person name="Sawabe T."/>
        </authorList>
    </citation>
    <scope>NUCLEOTIDE SEQUENCE [LARGE SCALE GENOMIC DNA]</scope>
    <source>
        <strain evidence="1 2">JCM 19237</strain>
    </source>
</reference>
<evidence type="ECO:0000313" key="2">
    <source>
        <dbReference type="Proteomes" id="UP000029227"/>
    </source>
</evidence>